<dbReference type="InterPro" id="IPR028098">
    <property type="entry name" value="Glyco_trans_4-like_N"/>
</dbReference>
<dbReference type="RefSeq" id="WP_199393747.1">
    <property type="nucleotide sequence ID" value="NZ_JAEMHK010000002.1"/>
</dbReference>
<dbReference type="PANTHER" id="PTHR46401:SF2">
    <property type="entry name" value="GLYCOSYLTRANSFERASE WBBK-RELATED"/>
    <property type="match status" value="1"/>
</dbReference>
<feature type="domain" description="Glycosyltransferase subfamily 4-like N-terminal" evidence="3">
    <location>
        <begin position="15"/>
        <end position="172"/>
    </location>
</feature>
<evidence type="ECO:0000259" key="2">
    <source>
        <dbReference type="Pfam" id="PF00534"/>
    </source>
</evidence>
<keyword evidence="5" id="KW-1185">Reference proteome</keyword>
<organism evidence="4 5">
    <name type="scientific">Geomonas propionica</name>
    <dbReference type="NCBI Taxonomy" id="2798582"/>
    <lineage>
        <taxon>Bacteria</taxon>
        <taxon>Pseudomonadati</taxon>
        <taxon>Thermodesulfobacteriota</taxon>
        <taxon>Desulfuromonadia</taxon>
        <taxon>Geobacterales</taxon>
        <taxon>Geobacteraceae</taxon>
        <taxon>Geomonas</taxon>
    </lineage>
</organism>
<dbReference type="CDD" id="cd03809">
    <property type="entry name" value="GT4_MtfB-like"/>
    <property type="match status" value="1"/>
</dbReference>
<dbReference type="EMBL" id="JAEMHK010000002">
    <property type="protein sequence ID" value="MBJ6799232.1"/>
    <property type="molecule type" value="Genomic_DNA"/>
</dbReference>
<dbReference type="Gene3D" id="3.40.50.2000">
    <property type="entry name" value="Glycogen Phosphorylase B"/>
    <property type="match status" value="2"/>
</dbReference>
<accession>A0ABS0YNA4</accession>
<proteinExistence type="predicted"/>
<evidence type="ECO:0000256" key="1">
    <source>
        <dbReference type="ARBA" id="ARBA00022679"/>
    </source>
</evidence>
<sequence>MKIAYDAQIFYEQAYGGVSRYICELAARIAALDGMEVSITAPMHINAYLEHQQHLVSGFRLPGVKRMPLSLRGAGMLMCDLMMRAQAPDLIHETYYFPYRMGPTRARRVLTVHDMIHERFPGYFDPTDRTPRFKLMAVQRADHVICVSERTRQDLVDVHGISPDKISVVHHGFGLLPPKNDDHADQAPLVQESFLLYVGPRGGYKNFAGLLQAYAASRELHERCVLVCFGGGGLTPQERETVRGLGLREDRVVQLGGGDQVLAGLYRQALAFVYPSLYEGFGIPPLEAMSLGCPVICSNGGSIPEVVGDAGAYFAAGDVESMRLALQQVASSENTRRELVARGMERLKLYSWDRCARETAAVYRKLL</sequence>
<evidence type="ECO:0000313" key="5">
    <source>
        <dbReference type="Proteomes" id="UP000641025"/>
    </source>
</evidence>
<dbReference type="SUPFAM" id="SSF53756">
    <property type="entry name" value="UDP-Glycosyltransferase/glycogen phosphorylase"/>
    <property type="match status" value="1"/>
</dbReference>
<dbReference type="Pfam" id="PF00534">
    <property type="entry name" value="Glycos_transf_1"/>
    <property type="match status" value="1"/>
</dbReference>
<gene>
    <name evidence="4" type="ORF">JFN90_03675</name>
</gene>
<dbReference type="PANTHER" id="PTHR46401">
    <property type="entry name" value="GLYCOSYLTRANSFERASE WBBK-RELATED"/>
    <property type="match status" value="1"/>
</dbReference>
<evidence type="ECO:0000313" key="4">
    <source>
        <dbReference type="EMBL" id="MBJ6799232.1"/>
    </source>
</evidence>
<comment type="caution">
    <text evidence="4">The sequence shown here is derived from an EMBL/GenBank/DDBJ whole genome shotgun (WGS) entry which is preliminary data.</text>
</comment>
<keyword evidence="1" id="KW-0808">Transferase</keyword>
<name>A0ABS0YNA4_9BACT</name>
<feature type="domain" description="Glycosyl transferase family 1" evidence="2">
    <location>
        <begin position="182"/>
        <end position="343"/>
    </location>
</feature>
<evidence type="ECO:0000259" key="3">
    <source>
        <dbReference type="Pfam" id="PF13439"/>
    </source>
</evidence>
<protein>
    <submittedName>
        <fullName evidence="4">Glycosyltransferase family 4 protein</fullName>
    </submittedName>
</protein>
<dbReference type="InterPro" id="IPR001296">
    <property type="entry name" value="Glyco_trans_1"/>
</dbReference>
<dbReference type="Pfam" id="PF13439">
    <property type="entry name" value="Glyco_transf_4"/>
    <property type="match status" value="1"/>
</dbReference>
<reference evidence="4 5" key="1">
    <citation type="submission" date="2020-12" db="EMBL/GenBank/DDBJ databases">
        <title>Geomonas sp. Red259, isolated from paddy soil.</title>
        <authorList>
            <person name="Xu Z."/>
            <person name="Zhang Z."/>
            <person name="Masuda Y."/>
            <person name="Itoh H."/>
            <person name="Senoo K."/>
        </authorList>
    </citation>
    <scope>NUCLEOTIDE SEQUENCE [LARGE SCALE GENOMIC DNA]</scope>
    <source>
        <strain evidence="4 5">Red259</strain>
    </source>
</reference>
<dbReference type="Proteomes" id="UP000641025">
    <property type="component" value="Unassembled WGS sequence"/>
</dbReference>